<dbReference type="GO" id="GO:0032797">
    <property type="term" value="C:SMN complex"/>
    <property type="evidence" value="ECO:0007669"/>
    <property type="project" value="TreeGrafter"/>
</dbReference>
<dbReference type="AlphaFoldDB" id="A0A0C3PUZ3"/>
<dbReference type="Gene3D" id="1.20.58.1070">
    <property type="match status" value="1"/>
</dbReference>
<organism evidence="3 4">
    <name type="scientific">Pisolithus tinctorius Marx 270</name>
    <dbReference type="NCBI Taxonomy" id="870435"/>
    <lineage>
        <taxon>Eukaryota</taxon>
        <taxon>Fungi</taxon>
        <taxon>Dikarya</taxon>
        <taxon>Basidiomycota</taxon>
        <taxon>Agaricomycotina</taxon>
        <taxon>Agaricomycetes</taxon>
        <taxon>Agaricomycetidae</taxon>
        <taxon>Boletales</taxon>
        <taxon>Sclerodermatineae</taxon>
        <taxon>Pisolithaceae</taxon>
        <taxon>Pisolithus</taxon>
    </lineage>
</organism>
<comment type="similarity">
    <text evidence="1">Belongs to the gemin-2 family.</text>
</comment>
<dbReference type="GO" id="GO:0000387">
    <property type="term" value="P:spliceosomal snRNP assembly"/>
    <property type="evidence" value="ECO:0007669"/>
    <property type="project" value="InterPro"/>
</dbReference>
<dbReference type="Pfam" id="PF04938">
    <property type="entry name" value="SIP1"/>
    <property type="match status" value="1"/>
</dbReference>
<dbReference type="EMBL" id="KN831947">
    <property type="protein sequence ID" value="KIO12644.1"/>
    <property type="molecule type" value="Genomic_DNA"/>
</dbReference>
<keyword evidence="4" id="KW-1185">Reference proteome</keyword>
<dbReference type="InterPro" id="IPR035426">
    <property type="entry name" value="Gemin2/Brr1"/>
</dbReference>
<dbReference type="Proteomes" id="UP000054217">
    <property type="component" value="Unassembled WGS sequence"/>
</dbReference>
<evidence type="ECO:0000256" key="2">
    <source>
        <dbReference type="SAM" id="MobiDB-lite"/>
    </source>
</evidence>
<gene>
    <name evidence="3" type="ORF">M404DRAFT_687074</name>
</gene>
<name>A0A0C3PUZ3_PISTI</name>
<reference evidence="4" key="2">
    <citation type="submission" date="2015-01" db="EMBL/GenBank/DDBJ databases">
        <title>Evolutionary Origins and Diversification of the Mycorrhizal Mutualists.</title>
        <authorList>
            <consortium name="DOE Joint Genome Institute"/>
            <consortium name="Mycorrhizal Genomics Consortium"/>
            <person name="Kohler A."/>
            <person name="Kuo A."/>
            <person name="Nagy L.G."/>
            <person name="Floudas D."/>
            <person name="Copeland A."/>
            <person name="Barry K.W."/>
            <person name="Cichocki N."/>
            <person name="Veneault-Fourrey C."/>
            <person name="LaButti K."/>
            <person name="Lindquist E.A."/>
            <person name="Lipzen A."/>
            <person name="Lundell T."/>
            <person name="Morin E."/>
            <person name="Murat C."/>
            <person name="Riley R."/>
            <person name="Ohm R."/>
            <person name="Sun H."/>
            <person name="Tunlid A."/>
            <person name="Henrissat B."/>
            <person name="Grigoriev I.V."/>
            <person name="Hibbett D.S."/>
            <person name="Martin F."/>
        </authorList>
    </citation>
    <scope>NUCLEOTIDE SEQUENCE [LARGE SCALE GENOMIC DNA]</scope>
    <source>
        <strain evidence="4">Marx 270</strain>
    </source>
</reference>
<reference evidence="3 4" key="1">
    <citation type="submission" date="2014-04" db="EMBL/GenBank/DDBJ databases">
        <authorList>
            <consortium name="DOE Joint Genome Institute"/>
            <person name="Kuo A."/>
            <person name="Kohler A."/>
            <person name="Costa M.D."/>
            <person name="Nagy L.G."/>
            <person name="Floudas D."/>
            <person name="Copeland A."/>
            <person name="Barry K.W."/>
            <person name="Cichocki N."/>
            <person name="Veneault-Fourrey C."/>
            <person name="LaButti K."/>
            <person name="Lindquist E.A."/>
            <person name="Lipzen A."/>
            <person name="Lundell T."/>
            <person name="Morin E."/>
            <person name="Murat C."/>
            <person name="Sun H."/>
            <person name="Tunlid A."/>
            <person name="Henrissat B."/>
            <person name="Grigoriev I.V."/>
            <person name="Hibbett D.S."/>
            <person name="Martin F."/>
            <person name="Nordberg H.P."/>
            <person name="Cantor M.N."/>
            <person name="Hua S.X."/>
        </authorList>
    </citation>
    <scope>NUCLEOTIDE SEQUENCE [LARGE SCALE GENOMIC DNA]</scope>
    <source>
        <strain evidence="3 4">Marx 270</strain>
    </source>
</reference>
<accession>A0A0C3PUZ3</accession>
<sequence>MVNKRKREEPEDSDLDEPAPGKQILPVANLPEDFNGDPADGMQYLFLVRRDARRLPRIKRAHNPYEESVRPPVLPLSALAKGVLPCEKWRDIFQSHFRNLRKNMMQPTVHVRHSSLMQSLIPEKKDREAWWKFLAGQPESEWSPAARAESRKKSKPSHNTSVVLEYLRNAGQGIDTVPSSGQNPVETPGNDTQTIAVANLPSRVTTEPSDNNLATTSMLQDQAQREDAKPMPREATPNRLRAIDHRMSIHLLMYFAHWINLHLQNFDDASTIITNSHARWMLSLLTKVEDTVSADEMSLLRNLARACLRILQTRRDLKNSDRVEAAEAISDASCWMVFTAVASVWGQKDLWTDAEDVLSRS</sequence>
<proteinExistence type="inferred from homology"/>
<dbReference type="HOGENOM" id="CLU_061593_0_0_1"/>
<dbReference type="PANTHER" id="PTHR12794:SF0">
    <property type="entry name" value="GEM-ASSOCIATED PROTEIN 2"/>
    <property type="match status" value="1"/>
</dbReference>
<evidence type="ECO:0000313" key="3">
    <source>
        <dbReference type="EMBL" id="KIO12644.1"/>
    </source>
</evidence>
<dbReference type="GO" id="GO:0005634">
    <property type="term" value="C:nucleus"/>
    <property type="evidence" value="ECO:0007669"/>
    <property type="project" value="TreeGrafter"/>
</dbReference>
<protein>
    <submittedName>
        <fullName evidence="3">Uncharacterized protein</fullName>
    </submittedName>
</protein>
<evidence type="ECO:0000256" key="1">
    <source>
        <dbReference type="ARBA" id="ARBA00025758"/>
    </source>
</evidence>
<feature type="region of interest" description="Disordered" evidence="2">
    <location>
        <begin position="1"/>
        <end position="32"/>
    </location>
</feature>
<dbReference type="PANTHER" id="PTHR12794">
    <property type="entry name" value="GEMIN2"/>
    <property type="match status" value="1"/>
</dbReference>
<dbReference type="OrthoDB" id="428895at2759"/>
<dbReference type="InParanoid" id="A0A0C3PUZ3"/>
<evidence type="ECO:0000313" key="4">
    <source>
        <dbReference type="Proteomes" id="UP000054217"/>
    </source>
</evidence>